<evidence type="ECO:0000256" key="8">
    <source>
        <dbReference type="ARBA" id="ARBA00023136"/>
    </source>
</evidence>
<dbReference type="InParanoid" id="A0A066VGD8"/>
<dbReference type="GO" id="GO:0006979">
    <property type="term" value="P:response to oxidative stress"/>
    <property type="evidence" value="ECO:0007669"/>
    <property type="project" value="TreeGrafter"/>
</dbReference>
<dbReference type="Proteomes" id="UP000027361">
    <property type="component" value="Unassembled WGS sequence"/>
</dbReference>
<dbReference type="InterPro" id="IPR045299">
    <property type="entry name" value="Complex1_LYR_NDUFA6_LYRM6"/>
</dbReference>
<evidence type="ECO:0000256" key="7">
    <source>
        <dbReference type="ARBA" id="ARBA00023128"/>
    </source>
</evidence>
<dbReference type="CDD" id="cd20266">
    <property type="entry name" value="Complex1_LYR_NDUFA6_LYRM6"/>
    <property type="match status" value="1"/>
</dbReference>
<comment type="caution">
    <text evidence="9">The sequence shown here is derived from an EMBL/GenBank/DDBJ whole genome shotgun (WGS) entry which is preliminary data.</text>
</comment>
<evidence type="ECO:0000313" key="10">
    <source>
        <dbReference type="Proteomes" id="UP000027361"/>
    </source>
</evidence>
<keyword evidence="6" id="KW-0249">Electron transport</keyword>
<keyword evidence="5" id="KW-0999">Mitochondrion inner membrane</keyword>
<organism evidence="9 10">
    <name type="scientific">Tilletiaria anomala (strain ATCC 24038 / CBS 436.72 / UBC 951)</name>
    <dbReference type="NCBI Taxonomy" id="1037660"/>
    <lineage>
        <taxon>Eukaryota</taxon>
        <taxon>Fungi</taxon>
        <taxon>Dikarya</taxon>
        <taxon>Basidiomycota</taxon>
        <taxon>Ustilaginomycotina</taxon>
        <taxon>Exobasidiomycetes</taxon>
        <taxon>Georgefischeriales</taxon>
        <taxon>Tilletiariaceae</taxon>
        <taxon>Tilletiaria</taxon>
    </lineage>
</organism>
<sequence length="131" mass="15232">MTTIPARLAQTTRVSRSWGEAQARSRTLYRNWYRAAPEICALYALDVPPSKVRAKVRTWFEANKNIKDLAVVDVMLFKGHAEYQETMNAWKQIPHIMKWFREEEAIPTPSTFLERFYATRDEGRGPTARGL</sequence>
<dbReference type="PIRSF" id="PIRSF006643">
    <property type="entry name" value="NDUA6"/>
    <property type="match status" value="1"/>
</dbReference>
<keyword evidence="8" id="KW-0472">Membrane</keyword>
<evidence type="ECO:0000256" key="4">
    <source>
        <dbReference type="ARBA" id="ARBA00022660"/>
    </source>
</evidence>
<evidence type="ECO:0000256" key="6">
    <source>
        <dbReference type="ARBA" id="ARBA00022982"/>
    </source>
</evidence>
<dbReference type="PANTHER" id="PTHR12964">
    <property type="entry name" value="NADH-UBIQUINONE OXIDOREDUCTASE B14 SUBUNIT"/>
    <property type="match status" value="1"/>
</dbReference>
<reference evidence="9 10" key="1">
    <citation type="submission" date="2014-05" db="EMBL/GenBank/DDBJ databases">
        <title>Draft genome sequence of a rare smut relative, Tilletiaria anomala UBC 951.</title>
        <authorList>
            <consortium name="DOE Joint Genome Institute"/>
            <person name="Toome M."/>
            <person name="Kuo A."/>
            <person name="Henrissat B."/>
            <person name="Lipzen A."/>
            <person name="Tritt A."/>
            <person name="Yoshinaga Y."/>
            <person name="Zane M."/>
            <person name="Barry K."/>
            <person name="Grigoriev I.V."/>
            <person name="Spatafora J.W."/>
            <person name="Aimea M.C."/>
        </authorList>
    </citation>
    <scope>NUCLEOTIDE SEQUENCE [LARGE SCALE GENOMIC DNA]</scope>
    <source>
        <strain evidence="9 10">UBC 951</strain>
    </source>
</reference>
<evidence type="ECO:0000313" key="9">
    <source>
        <dbReference type="EMBL" id="KDN37655.1"/>
    </source>
</evidence>
<name>A0A066VGD8_TILAU</name>
<dbReference type="STRING" id="1037660.A0A066VGD8"/>
<dbReference type="OMA" id="FWKQTTH"/>
<accession>A0A066VGD8</accession>
<keyword evidence="10" id="KW-1185">Reference proteome</keyword>
<keyword evidence="7" id="KW-0496">Mitochondrion</keyword>
<proteinExistence type="inferred from homology"/>
<dbReference type="AlphaFoldDB" id="A0A066VGD8"/>
<protein>
    <submittedName>
        <fullName evidence="9">NADH dehydrogenase, alpha subcomplex, subunit 6</fullName>
    </submittedName>
</protein>
<evidence type="ECO:0000256" key="1">
    <source>
        <dbReference type="ARBA" id="ARBA00004443"/>
    </source>
</evidence>
<comment type="subcellular location">
    <subcellularLocation>
        <location evidence="1">Mitochondrion inner membrane</location>
        <topology evidence="1">Peripheral membrane protein</topology>
        <orientation evidence="1">Matrix side</orientation>
    </subcellularLocation>
</comment>
<dbReference type="PANTHER" id="PTHR12964:SF0">
    <property type="entry name" value="NADH DEHYDROGENASE [UBIQUINONE] 1 ALPHA SUBCOMPLEX SUBUNIT 6"/>
    <property type="match status" value="1"/>
</dbReference>
<dbReference type="HOGENOM" id="CLU_111660_0_1_1"/>
<dbReference type="OrthoDB" id="14535at2759"/>
<dbReference type="GO" id="GO:0045271">
    <property type="term" value="C:respiratory chain complex I"/>
    <property type="evidence" value="ECO:0007669"/>
    <property type="project" value="InterPro"/>
</dbReference>
<evidence type="ECO:0000256" key="5">
    <source>
        <dbReference type="ARBA" id="ARBA00022792"/>
    </source>
</evidence>
<evidence type="ECO:0000256" key="2">
    <source>
        <dbReference type="ARBA" id="ARBA00009508"/>
    </source>
</evidence>
<evidence type="ECO:0000256" key="3">
    <source>
        <dbReference type="ARBA" id="ARBA00022448"/>
    </source>
</evidence>
<dbReference type="GeneID" id="25265352"/>
<comment type="similarity">
    <text evidence="2">Belongs to the complex I LYR family.</text>
</comment>
<dbReference type="RefSeq" id="XP_013240438.1">
    <property type="nucleotide sequence ID" value="XM_013384984.1"/>
</dbReference>
<dbReference type="InterPro" id="IPR016488">
    <property type="entry name" value="NADH_Ub_cplx-1_asu_su-6"/>
</dbReference>
<dbReference type="GO" id="GO:0005743">
    <property type="term" value="C:mitochondrial inner membrane"/>
    <property type="evidence" value="ECO:0007669"/>
    <property type="project" value="UniProtKB-SubCell"/>
</dbReference>
<keyword evidence="3" id="KW-0813">Transport</keyword>
<dbReference type="EMBL" id="JMSN01000134">
    <property type="protein sequence ID" value="KDN37655.1"/>
    <property type="molecule type" value="Genomic_DNA"/>
</dbReference>
<gene>
    <name evidence="9" type="ORF">K437DRAFT_259710</name>
</gene>
<keyword evidence="4" id="KW-0679">Respiratory chain</keyword>